<name>A0A4Y7PVR5_9AGAM</name>
<dbReference type="InterPro" id="IPR032675">
    <property type="entry name" value="LRR_dom_sf"/>
</dbReference>
<dbReference type="AlphaFoldDB" id="A0A4Y7PVR5"/>
<dbReference type="Proteomes" id="UP000294933">
    <property type="component" value="Unassembled WGS sequence"/>
</dbReference>
<keyword evidence="2" id="KW-1185">Reference proteome</keyword>
<organism evidence="1 2">
    <name type="scientific">Rickenella mellea</name>
    <dbReference type="NCBI Taxonomy" id="50990"/>
    <lineage>
        <taxon>Eukaryota</taxon>
        <taxon>Fungi</taxon>
        <taxon>Dikarya</taxon>
        <taxon>Basidiomycota</taxon>
        <taxon>Agaricomycotina</taxon>
        <taxon>Agaricomycetes</taxon>
        <taxon>Hymenochaetales</taxon>
        <taxon>Rickenellaceae</taxon>
        <taxon>Rickenella</taxon>
    </lineage>
</organism>
<evidence type="ECO:0000313" key="2">
    <source>
        <dbReference type="Proteomes" id="UP000294933"/>
    </source>
</evidence>
<proteinExistence type="predicted"/>
<sequence length="356" mass="40043">MSMMIPELTDNIIDHLHDNRPALCSCSLVCRSWLPSSRFHLFSTVVLCFIDINTGLPMICSQSSTIAPYVRHLELEDGWNGWRRWLNDALPKLPNFGALKSLALGHIDWAQLTREPRRRDRLIGLSRCLNHLALEYVKFETMDQVLDLFYVAPSLEKVSLASVQCENENVSHTRSKTISLKEITFAGGSLARPLIDWLCLQPMPSVHTLNLAFVRMNQVPSISRYLKILGPKLEHLGLECSGECQDALCKAIDLSHNTSLCTISIDGIVLYDNYSNSPGARIQGWVIDILSQITSRYISMVTLIVLTKTPQEIYSLDLPALSLAFTGVSSVLSERNARLRFHVLGEVNRSIGIRWP</sequence>
<dbReference type="SUPFAM" id="SSF52047">
    <property type="entry name" value="RNI-like"/>
    <property type="match status" value="1"/>
</dbReference>
<accession>A0A4Y7PVR5</accession>
<evidence type="ECO:0008006" key="3">
    <source>
        <dbReference type="Google" id="ProtNLM"/>
    </source>
</evidence>
<reference evidence="1 2" key="1">
    <citation type="submission" date="2018-06" db="EMBL/GenBank/DDBJ databases">
        <title>A transcriptomic atlas of mushroom development highlights an independent origin of complex multicellularity.</title>
        <authorList>
            <consortium name="DOE Joint Genome Institute"/>
            <person name="Krizsan K."/>
            <person name="Almasi E."/>
            <person name="Merenyi Z."/>
            <person name="Sahu N."/>
            <person name="Viragh M."/>
            <person name="Koszo T."/>
            <person name="Mondo S."/>
            <person name="Kiss B."/>
            <person name="Balint B."/>
            <person name="Kues U."/>
            <person name="Barry K."/>
            <person name="Hegedus J.C."/>
            <person name="Henrissat B."/>
            <person name="Johnson J."/>
            <person name="Lipzen A."/>
            <person name="Ohm R."/>
            <person name="Nagy I."/>
            <person name="Pangilinan J."/>
            <person name="Yan J."/>
            <person name="Xiong Y."/>
            <person name="Grigoriev I.V."/>
            <person name="Hibbett D.S."/>
            <person name="Nagy L.G."/>
        </authorList>
    </citation>
    <scope>NUCLEOTIDE SEQUENCE [LARGE SCALE GENOMIC DNA]</scope>
    <source>
        <strain evidence="1 2">SZMC22713</strain>
    </source>
</reference>
<protein>
    <recommendedName>
        <fullName evidence="3">F-box domain-containing protein</fullName>
    </recommendedName>
</protein>
<gene>
    <name evidence="1" type="ORF">BD410DRAFT_792104</name>
</gene>
<evidence type="ECO:0000313" key="1">
    <source>
        <dbReference type="EMBL" id="TDL19487.1"/>
    </source>
</evidence>
<dbReference type="OrthoDB" id="2789810at2759"/>
<dbReference type="VEuPathDB" id="FungiDB:BD410DRAFT_792104"/>
<dbReference type="Gene3D" id="3.80.10.10">
    <property type="entry name" value="Ribonuclease Inhibitor"/>
    <property type="match status" value="1"/>
</dbReference>
<dbReference type="EMBL" id="ML170196">
    <property type="protein sequence ID" value="TDL19487.1"/>
    <property type="molecule type" value="Genomic_DNA"/>
</dbReference>